<protein>
    <recommendedName>
        <fullName evidence="9">Aspartate aminotransferase</fullName>
        <ecNumber evidence="9">2.6.1.1</ecNumber>
    </recommendedName>
</protein>
<dbReference type="GO" id="GO:0004069">
    <property type="term" value="F:L-aspartate:2-oxoglutarate aminotransferase activity"/>
    <property type="evidence" value="ECO:0007669"/>
    <property type="project" value="UniProtKB-EC"/>
</dbReference>
<evidence type="ECO:0000256" key="4">
    <source>
        <dbReference type="ARBA" id="ARBA00022576"/>
    </source>
</evidence>
<dbReference type="PANTHER" id="PTHR11879:SF22">
    <property type="entry name" value="ASPARTATE AMINOTRANSFERASE, MITOCHONDRIAL"/>
    <property type="match status" value="1"/>
</dbReference>
<dbReference type="PANTHER" id="PTHR11879">
    <property type="entry name" value="ASPARTATE AMINOTRANSFERASE"/>
    <property type="match status" value="1"/>
</dbReference>
<sequence length="561" mass="62144">MLSALRPATLQAGHQNCIRVMAARCASTWAKVPQGPPDAILGITEAFKTDSFKEKINLGVGAYRDDKGKPYVLPSVRTAEEKVVASKLDKEYAGITGVPAFTKAAALLAYGPDSAPIKEDRIAITQSISGTGALRIGGAFLQRFYPHGKKIYIPTPSWANHNAVFTDSGLEVEKYRYYNQNTIGLDFDGMVEDLKAAPKSSIVLLHACAHNPTGIDPTEEQWRKISDVVKEREHYPFFDMAYQGFASGDTNKDAFAVRHFIQQGHGIVLAQSFAKNMGLYGERVGAFSIVCESAEEKKRVDSQIKILVRPLYSNPPVHGARIASEILNDPALNKQWLTEVKGMADRIIEMRALLKKNLQDLGSKHNWDHITNQIGMFAYTGLKPEQMDVLAKEHSVYATKDGRISVAGITTGNVKRLAEAIYKHDESLDFGDNVEMSTFEQILDMDDDEDDKEFSKGIVFGFLEQAEQTFDKMEASLASKDLPELSSLGHFLKGSSATLGFVKVKDQCERIQHFGAKKDETGTGNIQDEEYCLRMISEALAEAKKTFNEVAALMRQYYAES</sequence>
<keyword evidence="8" id="KW-0597">Phosphoprotein</keyword>
<dbReference type="FunFam" id="3.40.640.10:FF:000026">
    <property type="entry name" value="Aspartate aminotransferase"/>
    <property type="match status" value="1"/>
</dbReference>
<dbReference type="InterPro" id="IPR015422">
    <property type="entry name" value="PyrdxlP-dep_Trfase_small"/>
</dbReference>
<dbReference type="Pfam" id="PF01627">
    <property type="entry name" value="Hpt"/>
    <property type="match status" value="1"/>
</dbReference>
<comment type="cofactor">
    <cofactor evidence="1">
        <name>pyridoxal 5'-phosphate</name>
        <dbReference type="ChEBI" id="CHEBI:597326"/>
    </cofactor>
</comment>
<dbReference type="GO" id="GO:0005739">
    <property type="term" value="C:mitochondrion"/>
    <property type="evidence" value="ECO:0007669"/>
    <property type="project" value="TreeGrafter"/>
</dbReference>
<evidence type="ECO:0000256" key="3">
    <source>
        <dbReference type="ARBA" id="ARBA00011738"/>
    </source>
</evidence>
<dbReference type="InterPro" id="IPR036641">
    <property type="entry name" value="HPT_dom_sf"/>
</dbReference>
<dbReference type="SUPFAM" id="SSF47226">
    <property type="entry name" value="Histidine-containing phosphotransfer domain, HPT domain"/>
    <property type="match status" value="1"/>
</dbReference>
<dbReference type="FunFam" id="3.90.1150.10:FF:000001">
    <property type="entry name" value="Aspartate aminotransferase"/>
    <property type="match status" value="1"/>
</dbReference>
<dbReference type="Gene3D" id="3.40.640.10">
    <property type="entry name" value="Type I PLP-dependent aspartate aminotransferase-like (Major domain)"/>
    <property type="match status" value="1"/>
</dbReference>
<evidence type="ECO:0000313" key="12">
    <source>
        <dbReference type="Proteomes" id="UP000019373"/>
    </source>
</evidence>
<comment type="miscellaneous">
    <text evidence="9">In eukaryotes there are cytoplasmic, mitochondrial and chloroplastic isozymes.</text>
</comment>
<dbReference type="eggNOG" id="KOG4747">
    <property type="taxonomic scope" value="Eukaryota"/>
</dbReference>
<dbReference type="Gene3D" id="1.20.120.160">
    <property type="entry name" value="HPT domain"/>
    <property type="match status" value="1"/>
</dbReference>
<reference evidence="12" key="1">
    <citation type="journal article" date="2014" name="BMC Genomics">
        <title>Genome characteristics reveal the impact of lichenization on lichen-forming fungus Endocarpon pusillum Hedwig (Verrucariales, Ascomycota).</title>
        <authorList>
            <person name="Wang Y.-Y."/>
            <person name="Liu B."/>
            <person name="Zhang X.-Y."/>
            <person name="Zhou Q.-M."/>
            <person name="Zhang T."/>
            <person name="Li H."/>
            <person name="Yu Y.-F."/>
            <person name="Zhang X.-L."/>
            <person name="Hao X.-Y."/>
            <person name="Wang M."/>
            <person name="Wang L."/>
            <person name="Wei J.-C."/>
        </authorList>
    </citation>
    <scope>NUCLEOTIDE SEQUENCE [LARGE SCALE GENOMIC DNA]</scope>
    <source>
        <strain evidence="12">Z07020 / HMAS-L-300199</strain>
    </source>
</reference>
<evidence type="ECO:0000259" key="10">
    <source>
        <dbReference type="PROSITE" id="PS50894"/>
    </source>
</evidence>
<dbReference type="GO" id="GO:0030170">
    <property type="term" value="F:pyridoxal phosphate binding"/>
    <property type="evidence" value="ECO:0007669"/>
    <property type="project" value="InterPro"/>
</dbReference>
<keyword evidence="5 9" id="KW-0808">Transferase</keyword>
<dbReference type="EMBL" id="KE721518">
    <property type="protein sequence ID" value="ERF68451.1"/>
    <property type="molecule type" value="Genomic_DNA"/>
</dbReference>
<dbReference type="Gene3D" id="3.90.1150.10">
    <property type="entry name" value="Aspartate Aminotransferase, domain 1"/>
    <property type="match status" value="1"/>
</dbReference>
<dbReference type="CDD" id="cd00088">
    <property type="entry name" value="HPT"/>
    <property type="match status" value="1"/>
</dbReference>
<evidence type="ECO:0000256" key="2">
    <source>
        <dbReference type="ARBA" id="ARBA00007441"/>
    </source>
</evidence>
<dbReference type="OrthoDB" id="6752799at2759"/>
<dbReference type="PROSITE" id="PS00105">
    <property type="entry name" value="AA_TRANSFER_CLASS_1"/>
    <property type="match status" value="1"/>
</dbReference>
<name>U1G9T3_ENDPU</name>
<dbReference type="CDD" id="cd00609">
    <property type="entry name" value="AAT_like"/>
    <property type="match status" value="1"/>
</dbReference>
<dbReference type="GO" id="GO:0000160">
    <property type="term" value="P:phosphorelay signal transduction system"/>
    <property type="evidence" value="ECO:0007669"/>
    <property type="project" value="InterPro"/>
</dbReference>
<dbReference type="EC" id="2.6.1.1" evidence="9"/>
<evidence type="ECO:0000256" key="1">
    <source>
        <dbReference type="ARBA" id="ARBA00001933"/>
    </source>
</evidence>
<evidence type="ECO:0000256" key="9">
    <source>
        <dbReference type="RuleBase" id="RU000480"/>
    </source>
</evidence>
<accession>U1G9T3</accession>
<organism evidence="11 12">
    <name type="scientific">Endocarpon pusillum (strain Z07020 / HMAS-L-300199)</name>
    <name type="common">Lichen-forming fungus</name>
    <dbReference type="NCBI Taxonomy" id="1263415"/>
    <lineage>
        <taxon>Eukaryota</taxon>
        <taxon>Fungi</taxon>
        <taxon>Dikarya</taxon>
        <taxon>Ascomycota</taxon>
        <taxon>Pezizomycotina</taxon>
        <taxon>Eurotiomycetes</taxon>
        <taxon>Chaetothyriomycetidae</taxon>
        <taxon>Verrucariales</taxon>
        <taxon>Verrucariaceae</taxon>
        <taxon>Endocarpon</taxon>
    </lineage>
</organism>
<dbReference type="Proteomes" id="UP000019373">
    <property type="component" value="Unassembled WGS sequence"/>
</dbReference>
<feature type="modified residue" description="Phosphohistidine" evidence="8">
    <location>
        <position position="490"/>
    </location>
</feature>
<evidence type="ECO:0000256" key="7">
    <source>
        <dbReference type="ARBA" id="ARBA00049185"/>
    </source>
</evidence>
<evidence type="ECO:0000256" key="8">
    <source>
        <dbReference type="PROSITE-ProRule" id="PRU00110"/>
    </source>
</evidence>
<dbReference type="SUPFAM" id="SSF53383">
    <property type="entry name" value="PLP-dependent transferases"/>
    <property type="match status" value="1"/>
</dbReference>
<evidence type="ECO:0000313" key="11">
    <source>
        <dbReference type="EMBL" id="ERF68451.1"/>
    </source>
</evidence>
<dbReference type="PROSITE" id="PS50894">
    <property type="entry name" value="HPT"/>
    <property type="match status" value="1"/>
</dbReference>
<dbReference type="InterPro" id="IPR000796">
    <property type="entry name" value="Asp_trans"/>
</dbReference>
<dbReference type="AlphaFoldDB" id="U1G9T3"/>
<comment type="catalytic activity">
    <reaction evidence="7 9">
        <text>L-aspartate + 2-oxoglutarate = oxaloacetate + L-glutamate</text>
        <dbReference type="Rhea" id="RHEA:21824"/>
        <dbReference type="ChEBI" id="CHEBI:16452"/>
        <dbReference type="ChEBI" id="CHEBI:16810"/>
        <dbReference type="ChEBI" id="CHEBI:29985"/>
        <dbReference type="ChEBI" id="CHEBI:29991"/>
        <dbReference type="EC" id="2.6.1.1"/>
    </reaction>
</comment>
<dbReference type="InterPro" id="IPR008207">
    <property type="entry name" value="Sig_transdc_His_kin_Hpt_dom"/>
</dbReference>
<feature type="domain" description="HPt" evidence="10">
    <location>
        <begin position="451"/>
        <end position="557"/>
    </location>
</feature>
<dbReference type="GeneID" id="19238807"/>
<dbReference type="GO" id="GO:0006533">
    <property type="term" value="P:L-aspartate catabolic process"/>
    <property type="evidence" value="ECO:0007669"/>
    <property type="project" value="TreeGrafter"/>
</dbReference>
<dbReference type="InterPro" id="IPR015424">
    <property type="entry name" value="PyrdxlP-dep_Trfase"/>
</dbReference>
<dbReference type="HOGENOM" id="CLU_032440_1_0_1"/>
<keyword evidence="12" id="KW-1185">Reference proteome</keyword>
<proteinExistence type="inferred from homology"/>
<dbReference type="InterPro" id="IPR004839">
    <property type="entry name" value="Aminotransferase_I/II_large"/>
</dbReference>
<evidence type="ECO:0000256" key="5">
    <source>
        <dbReference type="ARBA" id="ARBA00022679"/>
    </source>
</evidence>
<dbReference type="OMA" id="TAEYHIY"/>
<dbReference type="RefSeq" id="XP_007805943.1">
    <property type="nucleotide sequence ID" value="XM_007807752.1"/>
</dbReference>
<dbReference type="NCBIfam" id="NF006719">
    <property type="entry name" value="PRK09257.1"/>
    <property type="match status" value="1"/>
</dbReference>
<dbReference type="SMART" id="SM00073">
    <property type="entry name" value="HPT"/>
    <property type="match status" value="1"/>
</dbReference>
<comment type="subunit">
    <text evidence="3 9">Homodimer.</text>
</comment>
<keyword evidence="4 9" id="KW-0032">Aminotransferase</keyword>
<gene>
    <name evidence="11" type="ORF">EPUS_03769</name>
</gene>
<dbReference type="PRINTS" id="PR00799">
    <property type="entry name" value="TRANSAMINASE"/>
</dbReference>
<evidence type="ECO:0000256" key="6">
    <source>
        <dbReference type="ARBA" id="ARBA00022898"/>
    </source>
</evidence>
<keyword evidence="6" id="KW-0663">Pyridoxal phosphate</keyword>
<comment type="similarity">
    <text evidence="2">Belongs to the class-I pyridoxal-phosphate-dependent aminotransferase family.</text>
</comment>
<dbReference type="InterPro" id="IPR015421">
    <property type="entry name" value="PyrdxlP-dep_Trfase_major"/>
</dbReference>
<dbReference type="eggNOG" id="KOG1411">
    <property type="taxonomic scope" value="Eukaryota"/>
</dbReference>
<dbReference type="InterPro" id="IPR004838">
    <property type="entry name" value="NHTrfase_class1_PyrdxlP-BS"/>
</dbReference>
<dbReference type="Pfam" id="PF00155">
    <property type="entry name" value="Aminotran_1_2"/>
    <property type="match status" value="1"/>
</dbReference>